<proteinExistence type="predicted"/>
<dbReference type="InterPro" id="IPR035513">
    <property type="entry name" value="Invertase/methylesterase_inhib"/>
</dbReference>
<dbReference type="Pfam" id="PF04043">
    <property type="entry name" value="PMEI"/>
    <property type="match status" value="1"/>
</dbReference>
<feature type="chain" id="PRO_5043685947" description="Pectinesterase inhibitor domain-containing protein" evidence="3">
    <location>
        <begin position="26"/>
        <end position="431"/>
    </location>
</feature>
<dbReference type="AlphaFoldDB" id="A0AAV5DH84"/>
<feature type="compositionally biased region" description="Pro residues" evidence="2">
    <location>
        <begin position="262"/>
        <end position="271"/>
    </location>
</feature>
<evidence type="ECO:0000256" key="2">
    <source>
        <dbReference type="SAM" id="MobiDB-lite"/>
    </source>
</evidence>
<dbReference type="GO" id="GO:0004857">
    <property type="term" value="F:enzyme inhibitor activity"/>
    <property type="evidence" value="ECO:0007669"/>
    <property type="project" value="InterPro"/>
</dbReference>
<keyword evidence="1 3" id="KW-0732">Signal</keyword>
<dbReference type="PANTHER" id="PTHR31080:SF21">
    <property type="entry name" value="OS07G0247000 PROTEIN"/>
    <property type="match status" value="1"/>
</dbReference>
<dbReference type="SUPFAM" id="SSF101148">
    <property type="entry name" value="Plant invertase/pectin methylesterase inhibitor"/>
    <property type="match status" value="1"/>
</dbReference>
<reference evidence="5" key="2">
    <citation type="submission" date="2021-12" db="EMBL/GenBank/DDBJ databases">
        <title>Resequencing data analysis of finger millet.</title>
        <authorList>
            <person name="Hatakeyama M."/>
            <person name="Aluri S."/>
            <person name="Balachadran M.T."/>
            <person name="Sivarajan S.R."/>
            <person name="Poveda L."/>
            <person name="Shimizu-Inatsugi R."/>
            <person name="Schlapbach R."/>
            <person name="Sreeman S.M."/>
            <person name="Shimizu K.K."/>
        </authorList>
    </citation>
    <scope>NUCLEOTIDE SEQUENCE</scope>
</reference>
<dbReference type="InterPro" id="IPR051955">
    <property type="entry name" value="PME_Inhibitor"/>
</dbReference>
<evidence type="ECO:0000259" key="4">
    <source>
        <dbReference type="SMART" id="SM00856"/>
    </source>
</evidence>
<feature type="compositionally biased region" description="Low complexity" evidence="2">
    <location>
        <begin position="218"/>
        <end position="228"/>
    </location>
</feature>
<name>A0AAV5DH84_ELECO</name>
<comment type="caution">
    <text evidence="5">The sequence shown here is derived from an EMBL/GenBank/DDBJ whole genome shotgun (WGS) entry which is preliminary data.</text>
</comment>
<gene>
    <name evidence="5" type="primary">ga27855</name>
    <name evidence="5" type="ORF">PR202_ga27855</name>
</gene>
<dbReference type="Proteomes" id="UP001054889">
    <property type="component" value="Unassembled WGS sequence"/>
</dbReference>
<reference evidence="5" key="1">
    <citation type="journal article" date="2018" name="DNA Res.">
        <title>Multiple hybrid de novo genome assembly of finger millet, an orphan allotetraploid crop.</title>
        <authorList>
            <person name="Hatakeyama M."/>
            <person name="Aluri S."/>
            <person name="Balachadran M.T."/>
            <person name="Sivarajan S.R."/>
            <person name="Patrignani A."/>
            <person name="Gruter S."/>
            <person name="Poveda L."/>
            <person name="Shimizu-Inatsugi R."/>
            <person name="Baeten J."/>
            <person name="Francoijs K.J."/>
            <person name="Nataraja K.N."/>
            <person name="Reddy Y.A.N."/>
            <person name="Phadnis S."/>
            <person name="Ravikumar R.L."/>
            <person name="Schlapbach R."/>
            <person name="Sreeman S.M."/>
            <person name="Shimizu K.K."/>
        </authorList>
    </citation>
    <scope>NUCLEOTIDE SEQUENCE</scope>
</reference>
<dbReference type="EMBL" id="BQKI01000017">
    <property type="protein sequence ID" value="GJN09815.1"/>
    <property type="molecule type" value="Genomic_DNA"/>
</dbReference>
<dbReference type="PANTHER" id="PTHR31080">
    <property type="entry name" value="PECTINESTERASE INHIBITOR-LIKE"/>
    <property type="match status" value="1"/>
</dbReference>
<dbReference type="Gene3D" id="1.20.140.40">
    <property type="entry name" value="Invertase/pectin methylesterase inhibitor family protein"/>
    <property type="match status" value="1"/>
</dbReference>
<feature type="region of interest" description="Disordered" evidence="2">
    <location>
        <begin position="192"/>
        <end position="344"/>
    </location>
</feature>
<organism evidence="5 6">
    <name type="scientific">Eleusine coracana subsp. coracana</name>
    <dbReference type="NCBI Taxonomy" id="191504"/>
    <lineage>
        <taxon>Eukaryota</taxon>
        <taxon>Viridiplantae</taxon>
        <taxon>Streptophyta</taxon>
        <taxon>Embryophyta</taxon>
        <taxon>Tracheophyta</taxon>
        <taxon>Spermatophyta</taxon>
        <taxon>Magnoliopsida</taxon>
        <taxon>Liliopsida</taxon>
        <taxon>Poales</taxon>
        <taxon>Poaceae</taxon>
        <taxon>PACMAD clade</taxon>
        <taxon>Chloridoideae</taxon>
        <taxon>Cynodonteae</taxon>
        <taxon>Eleusininae</taxon>
        <taxon>Eleusine</taxon>
    </lineage>
</organism>
<accession>A0AAV5DH84</accession>
<feature type="signal peptide" evidence="3">
    <location>
        <begin position="1"/>
        <end position="25"/>
    </location>
</feature>
<evidence type="ECO:0000313" key="5">
    <source>
        <dbReference type="EMBL" id="GJN09815.1"/>
    </source>
</evidence>
<evidence type="ECO:0000256" key="1">
    <source>
        <dbReference type="ARBA" id="ARBA00022729"/>
    </source>
</evidence>
<evidence type="ECO:0000256" key="3">
    <source>
        <dbReference type="SAM" id="SignalP"/>
    </source>
</evidence>
<sequence length="431" mass="44862">MADMARSLIVHLFFVLMVVASTASAARDLPEEATSALDEACDETRFPDLCTRSLLAYPDSRTAGPRRLAELSVVAALDAGRAAAAFAHDALVTSLDDAGDEGGGLFRCLDGCSADVEAAVAQLSALSREPTDARFLEVQAWLSATLGENAAAGYEAACRDAPDGEVKDAAVAKSVEFDMMLRVALDLIAEASSSMTSETDDSVALPPSERDAESPMYGGAFFPGAGAPSSYGHRRPRPRPRPRRAPAPAPSRSYGHRRPRPRAPVPAPAPSPSGGYGANMPLPRAPAPGYGHRRPRPRPAPPSTPAHRPGAVPPPARSSGSGAAAGVRRRTQASRSRAGTLRFGPSCARSSAVAVRLSPSCTCPRAVAARPPQAASRSGAGAVCACRWTCLWSPPASCSGAQVRALPLAEAVGHVLHHFRNRRDGMSDLAS</sequence>
<evidence type="ECO:0000313" key="6">
    <source>
        <dbReference type="Proteomes" id="UP001054889"/>
    </source>
</evidence>
<feature type="compositionally biased region" description="Basic residues" evidence="2">
    <location>
        <begin position="232"/>
        <end position="244"/>
    </location>
</feature>
<keyword evidence="6" id="KW-1185">Reference proteome</keyword>
<dbReference type="SMART" id="SM00856">
    <property type="entry name" value="PMEI"/>
    <property type="match status" value="1"/>
</dbReference>
<dbReference type="InterPro" id="IPR006501">
    <property type="entry name" value="Pectinesterase_inhib_dom"/>
</dbReference>
<dbReference type="NCBIfam" id="TIGR01614">
    <property type="entry name" value="PME_inhib"/>
    <property type="match status" value="1"/>
</dbReference>
<feature type="compositionally biased region" description="Low complexity" evidence="2">
    <location>
        <begin position="317"/>
        <end position="326"/>
    </location>
</feature>
<feature type="domain" description="Pectinesterase inhibitor" evidence="4">
    <location>
        <begin position="32"/>
        <end position="187"/>
    </location>
</feature>
<protein>
    <recommendedName>
        <fullName evidence="4">Pectinesterase inhibitor domain-containing protein</fullName>
    </recommendedName>
</protein>